<accession>A0A9C6WM86</accession>
<sequence>MLPQQERACTNESSLIESGPAQEEQLDEVTLTSLPDLPLLKVLSYVPAEDLVAVGRVCTRLCALTREHWSVWRNKSAGFEDPDRLLDLLKDLLLVTPQYDLILDLAASPRLPRHEGRDRLDLSISNPMSLKATNGTVITLSLWMLFSEDLAEDDTLARVLRELVPRTKHALIHCKSSDMDVICESLQNAISMETLSLTWMWPKDFGAPFSGFSRCKNWPQSDVMF</sequence>
<name>A0A9C6WM86_FRAOC</name>
<protein>
    <submittedName>
        <fullName evidence="4">Uncharacterized protein LOC113212318</fullName>
    </submittedName>
</protein>
<dbReference type="AlphaFoldDB" id="A0A9C6WM86"/>
<dbReference type="Gene3D" id="1.20.1280.50">
    <property type="match status" value="1"/>
</dbReference>
<reference evidence="4" key="1">
    <citation type="submission" date="2025-08" db="UniProtKB">
        <authorList>
            <consortium name="RefSeq"/>
        </authorList>
    </citation>
    <scope>IDENTIFICATION</scope>
    <source>
        <tissue evidence="4">Whole organism</tissue>
    </source>
</reference>
<dbReference type="SUPFAM" id="SSF81383">
    <property type="entry name" value="F-box domain"/>
    <property type="match status" value="1"/>
</dbReference>
<feature type="region of interest" description="Disordered" evidence="1">
    <location>
        <begin position="1"/>
        <end position="22"/>
    </location>
</feature>
<dbReference type="Pfam" id="PF12937">
    <property type="entry name" value="F-box-like"/>
    <property type="match status" value="1"/>
</dbReference>
<dbReference type="GeneID" id="113212318"/>
<evidence type="ECO:0000313" key="4">
    <source>
        <dbReference type="RefSeq" id="XP_052121187.1"/>
    </source>
</evidence>
<dbReference type="PROSITE" id="PS50181">
    <property type="entry name" value="FBOX"/>
    <property type="match status" value="1"/>
</dbReference>
<gene>
    <name evidence="4" type="primary">LOC113212318</name>
</gene>
<evidence type="ECO:0000259" key="2">
    <source>
        <dbReference type="PROSITE" id="PS50181"/>
    </source>
</evidence>
<evidence type="ECO:0000313" key="3">
    <source>
        <dbReference type="Proteomes" id="UP000504606"/>
    </source>
</evidence>
<organism evidence="3 4">
    <name type="scientific">Frankliniella occidentalis</name>
    <name type="common">Western flower thrips</name>
    <name type="synonym">Euthrips occidentalis</name>
    <dbReference type="NCBI Taxonomy" id="133901"/>
    <lineage>
        <taxon>Eukaryota</taxon>
        <taxon>Metazoa</taxon>
        <taxon>Ecdysozoa</taxon>
        <taxon>Arthropoda</taxon>
        <taxon>Hexapoda</taxon>
        <taxon>Insecta</taxon>
        <taxon>Pterygota</taxon>
        <taxon>Neoptera</taxon>
        <taxon>Paraneoptera</taxon>
        <taxon>Thysanoptera</taxon>
        <taxon>Terebrantia</taxon>
        <taxon>Thripoidea</taxon>
        <taxon>Thripidae</taxon>
        <taxon>Frankliniella</taxon>
    </lineage>
</organism>
<feature type="compositionally biased region" description="Polar residues" evidence="1">
    <location>
        <begin position="7"/>
        <end position="16"/>
    </location>
</feature>
<dbReference type="SMART" id="SM00256">
    <property type="entry name" value="FBOX"/>
    <property type="match status" value="1"/>
</dbReference>
<dbReference type="InterPro" id="IPR001810">
    <property type="entry name" value="F-box_dom"/>
</dbReference>
<dbReference type="KEGG" id="foc:113212318"/>
<dbReference type="Proteomes" id="UP000504606">
    <property type="component" value="Unplaced"/>
</dbReference>
<keyword evidence="3" id="KW-1185">Reference proteome</keyword>
<dbReference type="InterPro" id="IPR036047">
    <property type="entry name" value="F-box-like_dom_sf"/>
</dbReference>
<feature type="domain" description="F-box" evidence="2">
    <location>
        <begin position="28"/>
        <end position="75"/>
    </location>
</feature>
<dbReference type="RefSeq" id="XP_052121187.1">
    <property type="nucleotide sequence ID" value="XM_052265227.1"/>
</dbReference>
<proteinExistence type="predicted"/>
<evidence type="ECO:0000256" key="1">
    <source>
        <dbReference type="SAM" id="MobiDB-lite"/>
    </source>
</evidence>